<dbReference type="InterPro" id="IPR011047">
    <property type="entry name" value="Quinoprotein_ADH-like_sf"/>
</dbReference>
<sequence>MPIRSFYITLLILGYTKLFSQSFDEKDFTRYTKLDGLSHNSVTGIVQDSSGYIWVSTKKGLNRFDGRSFSNFFKRTDNLPLPENDILYLSWQQNEIIGSTAVGAFAYNTNTRKLRSFFVPADSTIYFWSNQVWQTLKDKSGNYVLSTKTGLYIFNGNGKLISRYDHFSPKDAGRKELWFGNWLAQLSDGRIFQENNLAGSFYNYKTKKIEAHSFGKHPSLRKLLNFKTDEERISFYAGNDQLIIPGSEKNTLEIHNLVNGQHTSFTIPKHVIPDLDWYSKLFFINDSVAALTSKVGGFYLLHFAEATNQWSSDGRKFFAGKYCTSVFTDKKNRLWIGTNDGLYKQNIRNTFFDDEDLSQQHPSIVNTGIQSVFISQNKMFVGLRNEGGLLVLNNQTKKIEQVVDLSKHGAGSNSLNFIFQFNQDTLWLGTAKGILWFNKNNFSNGRLNIPGQPAWFYDTKTRSFLKDSEGDLWLSFGILNSLVQYKRSENKFYDFTASPLLKITFCFSMEEDKKGNVWIAGDGLCRWNRKKNKIDTLIPYPTVIKTVTNYMRLLDCDNENNLWLASYDNEIIQYNTNENKMYLRVAENSTIDGHSVTSSDIIADHIWLGMANGISAFNIKDHSIKQFNYSDGLPSAVVTSPRNGSFYDSVKNRFYFGAGQYLISFVADARAAEKTVPLFSVEVMGENQVQDQKIVLPYSKNNVELTLNAINFTDPEENRFAYRFLNDKNENWNQLNTKNVVVLSKLTPGSHHIEVKMFSVNNRWQPQTQTIHLQIKPPFWRSPYFLFLTIAAFVILVVFLYQKRVKQINRQANIDKQLTQTEMKALHAQMNPHFIFNCLNSIREMILNNENEQASLYLSKFARLIRITLNHSAKQFVSLTDTVDYLERYVEMESIRNNQFLYKIDVAKDLNAHIIMVPPMLIQPFIENAIWHGSAQKKNITIQISFKQQDNQLICIVEDDGIGIEESLKRKKDITHEPSVGIDNIKQRIELLNEKYNLRSTIHIQDKLTLSPANGTGTIVTLHLPIKTNENLWT</sequence>
<dbReference type="PANTHER" id="PTHR34220:SF7">
    <property type="entry name" value="SENSOR HISTIDINE KINASE YPDA"/>
    <property type="match status" value="1"/>
</dbReference>
<name>A0A7G5XCV2_9BACT</name>
<feature type="domain" description="Signal transduction histidine kinase internal region" evidence="3">
    <location>
        <begin position="822"/>
        <end position="898"/>
    </location>
</feature>
<organism evidence="4 5">
    <name type="scientific">Lacibacter sediminis</name>
    <dbReference type="NCBI Taxonomy" id="2760713"/>
    <lineage>
        <taxon>Bacteria</taxon>
        <taxon>Pseudomonadati</taxon>
        <taxon>Bacteroidota</taxon>
        <taxon>Chitinophagia</taxon>
        <taxon>Chitinophagales</taxon>
        <taxon>Chitinophagaceae</taxon>
        <taxon>Lacibacter</taxon>
    </lineage>
</organism>
<dbReference type="Proteomes" id="UP000515344">
    <property type="component" value="Chromosome"/>
</dbReference>
<dbReference type="RefSeq" id="WP_182801570.1">
    <property type="nucleotide sequence ID" value="NZ_CP060007.1"/>
</dbReference>
<keyword evidence="4" id="KW-0418">Kinase</keyword>
<keyword evidence="1" id="KW-1133">Transmembrane helix</keyword>
<evidence type="ECO:0000259" key="2">
    <source>
        <dbReference type="Pfam" id="PF02518"/>
    </source>
</evidence>
<dbReference type="PANTHER" id="PTHR34220">
    <property type="entry name" value="SENSOR HISTIDINE KINASE YPDA"/>
    <property type="match status" value="1"/>
</dbReference>
<dbReference type="InterPro" id="IPR010559">
    <property type="entry name" value="Sig_transdc_His_kin_internal"/>
</dbReference>
<keyword evidence="1" id="KW-0812">Transmembrane</keyword>
<dbReference type="EMBL" id="CP060007">
    <property type="protein sequence ID" value="QNA43305.1"/>
    <property type="molecule type" value="Genomic_DNA"/>
</dbReference>
<evidence type="ECO:0000313" key="4">
    <source>
        <dbReference type="EMBL" id="QNA43305.1"/>
    </source>
</evidence>
<evidence type="ECO:0000313" key="5">
    <source>
        <dbReference type="Proteomes" id="UP000515344"/>
    </source>
</evidence>
<dbReference type="Gene3D" id="3.30.565.10">
    <property type="entry name" value="Histidine kinase-like ATPase, C-terminal domain"/>
    <property type="match status" value="1"/>
</dbReference>
<dbReference type="Pfam" id="PF07494">
    <property type="entry name" value="Reg_prop"/>
    <property type="match status" value="1"/>
</dbReference>
<dbReference type="InterPro" id="IPR036890">
    <property type="entry name" value="HATPase_C_sf"/>
</dbReference>
<dbReference type="Gene3D" id="2.60.40.10">
    <property type="entry name" value="Immunoglobulins"/>
    <property type="match status" value="1"/>
</dbReference>
<dbReference type="SUPFAM" id="SSF55874">
    <property type="entry name" value="ATPase domain of HSP90 chaperone/DNA topoisomerase II/histidine kinase"/>
    <property type="match status" value="1"/>
</dbReference>
<feature type="domain" description="Histidine kinase/HSP90-like ATPase" evidence="2">
    <location>
        <begin position="921"/>
        <end position="1027"/>
    </location>
</feature>
<dbReference type="GO" id="GO:0016020">
    <property type="term" value="C:membrane"/>
    <property type="evidence" value="ECO:0007669"/>
    <property type="project" value="InterPro"/>
</dbReference>
<evidence type="ECO:0000256" key="1">
    <source>
        <dbReference type="SAM" id="Phobius"/>
    </source>
</evidence>
<reference evidence="5" key="1">
    <citation type="submission" date="2020-08" db="EMBL/GenBank/DDBJ databases">
        <title>Lacibacter sp. S13-6-6 genome sequencing.</title>
        <authorList>
            <person name="Jin L."/>
        </authorList>
    </citation>
    <scope>NUCLEOTIDE SEQUENCE [LARGE SCALE GENOMIC DNA]</scope>
    <source>
        <strain evidence="5">S13-6-6</strain>
    </source>
</reference>
<dbReference type="InterPro" id="IPR015943">
    <property type="entry name" value="WD40/YVTN_repeat-like_dom_sf"/>
</dbReference>
<dbReference type="GO" id="GO:0000155">
    <property type="term" value="F:phosphorelay sensor kinase activity"/>
    <property type="evidence" value="ECO:0007669"/>
    <property type="project" value="InterPro"/>
</dbReference>
<proteinExistence type="predicted"/>
<evidence type="ECO:0000259" key="3">
    <source>
        <dbReference type="Pfam" id="PF06580"/>
    </source>
</evidence>
<dbReference type="Gene3D" id="2.130.10.10">
    <property type="entry name" value="YVTN repeat-like/Quinoprotein amine dehydrogenase"/>
    <property type="match status" value="3"/>
</dbReference>
<dbReference type="Pfam" id="PF02518">
    <property type="entry name" value="HATPase_c"/>
    <property type="match status" value="1"/>
</dbReference>
<feature type="transmembrane region" description="Helical" evidence="1">
    <location>
        <begin position="784"/>
        <end position="801"/>
    </location>
</feature>
<dbReference type="InterPro" id="IPR003594">
    <property type="entry name" value="HATPase_dom"/>
</dbReference>
<dbReference type="InterPro" id="IPR011110">
    <property type="entry name" value="Reg_prop"/>
</dbReference>
<gene>
    <name evidence="4" type="ORF">H4075_14605</name>
</gene>
<accession>A0A7G5XCV2</accession>
<dbReference type="InterPro" id="IPR013783">
    <property type="entry name" value="Ig-like_fold"/>
</dbReference>
<keyword evidence="1" id="KW-0472">Membrane</keyword>
<protein>
    <submittedName>
        <fullName evidence="4">Histidine kinase</fullName>
    </submittedName>
</protein>
<dbReference type="SUPFAM" id="SSF63829">
    <property type="entry name" value="Calcium-dependent phosphotriesterase"/>
    <property type="match status" value="2"/>
</dbReference>
<keyword evidence="4" id="KW-0808">Transferase</keyword>
<dbReference type="InterPro" id="IPR050640">
    <property type="entry name" value="Bact_2-comp_sensor_kinase"/>
</dbReference>
<keyword evidence="5" id="KW-1185">Reference proteome</keyword>
<dbReference type="Pfam" id="PF06580">
    <property type="entry name" value="His_kinase"/>
    <property type="match status" value="1"/>
</dbReference>
<dbReference type="KEGG" id="lacs:H4075_14605"/>
<dbReference type="SUPFAM" id="SSF50998">
    <property type="entry name" value="Quinoprotein alcohol dehydrogenase-like"/>
    <property type="match status" value="1"/>
</dbReference>
<dbReference type="AlphaFoldDB" id="A0A7G5XCV2"/>